<dbReference type="Proteomes" id="UP000054776">
    <property type="component" value="Unassembled WGS sequence"/>
</dbReference>
<sequence>MAVRQWEILACIACNWLNIVKVEREKNAKYKLSHTI</sequence>
<comment type="caution">
    <text evidence="1">The sequence shown here is derived from an EMBL/GenBank/DDBJ whole genome shotgun (WGS) entry which is preliminary data.</text>
</comment>
<evidence type="ECO:0000313" key="2">
    <source>
        <dbReference type="Proteomes" id="UP000054776"/>
    </source>
</evidence>
<dbReference type="InParanoid" id="A0A0V0Z086"/>
<dbReference type="AlphaFoldDB" id="A0A0V0Z086"/>
<reference evidence="1 2" key="1">
    <citation type="submission" date="2015-01" db="EMBL/GenBank/DDBJ databases">
        <title>Evolution of Trichinella species and genotypes.</title>
        <authorList>
            <person name="Korhonen P.K."/>
            <person name="Edoardo P."/>
            <person name="Giuseppe L.R."/>
            <person name="Gasser R.B."/>
        </authorList>
    </citation>
    <scope>NUCLEOTIDE SEQUENCE [LARGE SCALE GENOMIC DNA]</scope>
    <source>
        <strain evidence="1">ISS3</strain>
    </source>
</reference>
<organism evidence="1 2">
    <name type="scientific">Trichinella spiralis</name>
    <name type="common">Trichina worm</name>
    <dbReference type="NCBI Taxonomy" id="6334"/>
    <lineage>
        <taxon>Eukaryota</taxon>
        <taxon>Metazoa</taxon>
        <taxon>Ecdysozoa</taxon>
        <taxon>Nematoda</taxon>
        <taxon>Enoplea</taxon>
        <taxon>Dorylaimia</taxon>
        <taxon>Trichinellida</taxon>
        <taxon>Trichinellidae</taxon>
        <taxon>Trichinella</taxon>
    </lineage>
</organism>
<protein>
    <submittedName>
        <fullName evidence="1">Uncharacterized protein</fullName>
    </submittedName>
</protein>
<keyword evidence="2" id="KW-1185">Reference proteome</keyword>
<evidence type="ECO:0000313" key="1">
    <source>
        <dbReference type="EMBL" id="KRY05450.1"/>
    </source>
</evidence>
<name>A0A0V0Z086_TRISP</name>
<dbReference type="EMBL" id="JYDH01003652">
    <property type="protein sequence ID" value="KRY05450.1"/>
    <property type="molecule type" value="Genomic_DNA"/>
</dbReference>
<proteinExistence type="predicted"/>
<accession>A0A0V0Z086</accession>
<gene>
    <name evidence="1" type="ORF">T01_15710</name>
</gene>